<sequence>MKTNHALLVPALGLMSTASSSTVNDTGTASTCGALGVMKVDKATLPDGVDANAIRDCAEHPLALSASRLHKRRCYTGDQHFGCHRRNCWKRCDAAGKWCWTAANNGFGSWISCKKDGDCNDRQSCGKGNCHWCGCSC</sequence>
<feature type="chain" id="PRO_5045832167" description="IDI-2" evidence="1">
    <location>
        <begin position="21"/>
        <end position="137"/>
    </location>
</feature>
<keyword evidence="3" id="KW-1185">Reference proteome</keyword>
<accession>A0ABR0CDK7</accession>
<keyword evidence="1" id="KW-0732">Signal</keyword>
<dbReference type="EMBL" id="JAWRVI010000004">
    <property type="protein sequence ID" value="KAK4094269.1"/>
    <property type="molecule type" value="Genomic_DNA"/>
</dbReference>
<evidence type="ECO:0000256" key="1">
    <source>
        <dbReference type="SAM" id="SignalP"/>
    </source>
</evidence>
<organism evidence="2 3">
    <name type="scientific">Purpureocillium lilacinum</name>
    <name type="common">Paecilomyces lilacinus</name>
    <dbReference type="NCBI Taxonomy" id="33203"/>
    <lineage>
        <taxon>Eukaryota</taxon>
        <taxon>Fungi</taxon>
        <taxon>Dikarya</taxon>
        <taxon>Ascomycota</taxon>
        <taxon>Pezizomycotina</taxon>
        <taxon>Sordariomycetes</taxon>
        <taxon>Hypocreomycetidae</taxon>
        <taxon>Hypocreales</taxon>
        <taxon>Ophiocordycipitaceae</taxon>
        <taxon>Purpureocillium</taxon>
    </lineage>
</organism>
<evidence type="ECO:0000313" key="2">
    <source>
        <dbReference type="EMBL" id="KAK4094269.1"/>
    </source>
</evidence>
<dbReference type="Proteomes" id="UP001287286">
    <property type="component" value="Unassembled WGS sequence"/>
</dbReference>
<feature type="signal peptide" evidence="1">
    <location>
        <begin position="1"/>
        <end position="20"/>
    </location>
</feature>
<gene>
    <name evidence="2" type="ORF">Purlil1_1760</name>
</gene>
<evidence type="ECO:0008006" key="4">
    <source>
        <dbReference type="Google" id="ProtNLM"/>
    </source>
</evidence>
<comment type="caution">
    <text evidence="2">The sequence shown here is derived from an EMBL/GenBank/DDBJ whole genome shotgun (WGS) entry which is preliminary data.</text>
</comment>
<protein>
    <recommendedName>
        <fullName evidence="4">IDI-2</fullName>
    </recommendedName>
</protein>
<reference evidence="2 3" key="1">
    <citation type="journal article" date="2024" name="Microbiol. Resour. Announc.">
        <title>Genome annotations for the ascomycete fungi Trichoderma harzianum, Trichoderma aggressivum, and Purpureocillium lilacinum.</title>
        <authorList>
            <person name="Beijen E.P.W."/>
            <person name="Ohm R.A."/>
        </authorList>
    </citation>
    <scope>NUCLEOTIDE SEQUENCE [LARGE SCALE GENOMIC DNA]</scope>
    <source>
        <strain evidence="2 3">CBS 150709</strain>
    </source>
</reference>
<evidence type="ECO:0000313" key="3">
    <source>
        <dbReference type="Proteomes" id="UP001287286"/>
    </source>
</evidence>
<proteinExistence type="predicted"/>
<name>A0ABR0CDK7_PURLI</name>